<organism evidence="1 2">
    <name type="scientific">Cardamine amara subsp. amara</name>
    <dbReference type="NCBI Taxonomy" id="228776"/>
    <lineage>
        <taxon>Eukaryota</taxon>
        <taxon>Viridiplantae</taxon>
        <taxon>Streptophyta</taxon>
        <taxon>Embryophyta</taxon>
        <taxon>Tracheophyta</taxon>
        <taxon>Spermatophyta</taxon>
        <taxon>Magnoliopsida</taxon>
        <taxon>eudicotyledons</taxon>
        <taxon>Gunneridae</taxon>
        <taxon>Pentapetalae</taxon>
        <taxon>rosids</taxon>
        <taxon>malvids</taxon>
        <taxon>Brassicales</taxon>
        <taxon>Brassicaceae</taxon>
        <taxon>Cardamineae</taxon>
        <taxon>Cardamine</taxon>
    </lineage>
</organism>
<dbReference type="PANTHER" id="PTHR14379">
    <property type="entry name" value="LIMKAIN B LKAP"/>
    <property type="match status" value="1"/>
</dbReference>
<dbReference type="PANTHER" id="PTHR14379:SF19">
    <property type="entry name" value="ENDONUCLEASE OR GLYCOSYL HYDROLASE-RELATED"/>
    <property type="match status" value="1"/>
</dbReference>
<dbReference type="EMBL" id="JBANAX010000702">
    <property type="protein sequence ID" value="KAL1196430.1"/>
    <property type="molecule type" value="Genomic_DNA"/>
</dbReference>
<reference evidence="1 2" key="1">
    <citation type="submission" date="2024-04" db="EMBL/GenBank/DDBJ databases">
        <title>Genome assembly C_amara_ONT_v2.</title>
        <authorList>
            <person name="Yant L."/>
            <person name="Moore C."/>
            <person name="Slenker M."/>
        </authorList>
    </citation>
    <scope>NUCLEOTIDE SEQUENCE [LARGE SCALE GENOMIC DNA]</scope>
    <source>
        <tissue evidence="1">Leaf</tissue>
    </source>
</reference>
<evidence type="ECO:0000313" key="2">
    <source>
        <dbReference type="Proteomes" id="UP001558713"/>
    </source>
</evidence>
<proteinExistence type="predicted"/>
<dbReference type="CDD" id="cd10910">
    <property type="entry name" value="PIN_limkain_b1_N_like"/>
    <property type="match status" value="1"/>
</dbReference>
<sequence length="145" mass="15874">MGSPRKEEAVYVFWGIQMCPVPDGCDARRVGACIKGYLRKLGYTGPITITAVGILTQVPAKTLEAVFSTGISLHSGPFGPTDEMIRLFKEMELSFEGSELGLSALKLGLHLDREGEDPEKVLSEVGSLRSSNQMLFVKTLLRKTR</sequence>
<gene>
    <name evidence="1" type="ORF">V5N11_023123</name>
</gene>
<dbReference type="Proteomes" id="UP001558713">
    <property type="component" value="Unassembled WGS sequence"/>
</dbReference>
<evidence type="ECO:0008006" key="3">
    <source>
        <dbReference type="Google" id="ProtNLM"/>
    </source>
</evidence>
<name>A0ABD0ZP69_CARAN</name>
<evidence type="ECO:0000313" key="1">
    <source>
        <dbReference type="EMBL" id="KAL1196430.1"/>
    </source>
</evidence>
<accession>A0ABD0ZP69</accession>
<keyword evidence="2" id="KW-1185">Reference proteome</keyword>
<dbReference type="AlphaFoldDB" id="A0ABD0ZP69"/>
<dbReference type="InterPro" id="IPR024768">
    <property type="entry name" value="Marf1"/>
</dbReference>
<comment type="caution">
    <text evidence="1">The sequence shown here is derived from an EMBL/GenBank/DDBJ whole genome shotgun (WGS) entry which is preliminary data.</text>
</comment>
<protein>
    <recommendedName>
        <fullName evidence="3">NYN domain-containing protein</fullName>
    </recommendedName>
</protein>